<evidence type="ECO:0000256" key="2">
    <source>
        <dbReference type="ARBA" id="ARBA00022722"/>
    </source>
</evidence>
<evidence type="ECO:0000256" key="7">
    <source>
        <dbReference type="NCBIfam" id="TIGR00188"/>
    </source>
</evidence>
<dbReference type="InterPro" id="IPR020568">
    <property type="entry name" value="Ribosomal_Su5_D2-typ_SF"/>
</dbReference>
<comment type="caution">
    <text evidence="8">The sequence shown here is derived from an EMBL/GenBank/DDBJ whole genome shotgun (WGS) entry which is preliminary data.</text>
</comment>
<keyword evidence="1 6" id="KW-0819">tRNA processing</keyword>
<dbReference type="InterPro" id="IPR000100">
    <property type="entry name" value="RNase_P"/>
</dbReference>
<protein>
    <recommendedName>
        <fullName evidence="6 7">Ribonuclease P protein component</fullName>
        <shortName evidence="6">RNase P protein</shortName>
        <shortName evidence="6">RNaseP protein</shortName>
        <ecNumber evidence="6 7">3.1.26.5</ecNumber>
    </recommendedName>
    <alternativeName>
        <fullName evidence="6">Protein C5</fullName>
    </alternativeName>
</protein>
<comment type="function">
    <text evidence="6">RNaseP catalyzes the removal of the 5'-leader sequence from pre-tRNA to produce the mature 5'-terminus. It can also cleave other RNA substrates such as 4.5S RNA. The protein component plays an auxiliary but essential role in vivo by binding to the 5'-leader sequence and broadening the substrate specificity of the ribozyme.</text>
</comment>
<evidence type="ECO:0000256" key="6">
    <source>
        <dbReference type="HAMAP-Rule" id="MF_00227"/>
    </source>
</evidence>
<keyword evidence="5 6" id="KW-0694">RNA-binding</keyword>
<dbReference type="EC" id="3.1.26.5" evidence="6 7"/>
<dbReference type="NCBIfam" id="TIGR00188">
    <property type="entry name" value="rnpA"/>
    <property type="match status" value="1"/>
</dbReference>
<comment type="subunit">
    <text evidence="6">Consists of a catalytic RNA component (M1 or rnpB) and a protein subunit.</text>
</comment>
<dbReference type="RefSeq" id="WP_021495488.1">
    <property type="nucleotide sequence ID" value="NZ_AVQI01000020.1"/>
</dbReference>
<dbReference type="PANTHER" id="PTHR33992:SF1">
    <property type="entry name" value="RIBONUCLEASE P PROTEIN COMPONENT"/>
    <property type="match status" value="1"/>
</dbReference>
<comment type="similarity">
    <text evidence="6">Belongs to the RnpA family.</text>
</comment>
<gene>
    <name evidence="6 8" type="primary">rnpA</name>
    <name evidence="8" type="ORF">HMPREF0860_0755</name>
</gene>
<keyword evidence="2 6" id="KW-0540">Nuclease</keyword>
<proteinExistence type="inferred from homology"/>
<evidence type="ECO:0000256" key="1">
    <source>
        <dbReference type="ARBA" id="ARBA00022694"/>
    </source>
</evidence>
<dbReference type="PANTHER" id="PTHR33992">
    <property type="entry name" value="RIBONUCLEASE P PROTEIN COMPONENT"/>
    <property type="match status" value="1"/>
</dbReference>
<comment type="catalytic activity">
    <reaction evidence="6">
        <text>Endonucleolytic cleavage of RNA, removing 5'-extranucleotides from tRNA precursor.</text>
        <dbReference type="EC" id="3.1.26.5"/>
    </reaction>
</comment>
<keyword evidence="3 6" id="KW-0255">Endonuclease</keyword>
<dbReference type="EMBL" id="AVQI01000020">
    <property type="protein sequence ID" value="ERK04568.1"/>
    <property type="molecule type" value="Genomic_DNA"/>
</dbReference>
<dbReference type="HAMAP" id="MF_00227">
    <property type="entry name" value="RNase_P"/>
    <property type="match status" value="1"/>
</dbReference>
<evidence type="ECO:0000256" key="4">
    <source>
        <dbReference type="ARBA" id="ARBA00022801"/>
    </source>
</evidence>
<dbReference type="SUPFAM" id="SSF54211">
    <property type="entry name" value="Ribosomal protein S5 domain 2-like"/>
    <property type="match status" value="1"/>
</dbReference>
<keyword evidence="4 6" id="KW-0378">Hydrolase</keyword>
<dbReference type="Gene3D" id="3.30.230.10">
    <property type="match status" value="1"/>
</dbReference>
<name>A0ABN0P6Q3_TRESO</name>
<evidence type="ECO:0000256" key="3">
    <source>
        <dbReference type="ARBA" id="ARBA00022759"/>
    </source>
</evidence>
<reference evidence="8 9" key="1">
    <citation type="submission" date="2013-08" db="EMBL/GenBank/DDBJ databases">
        <authorList>
            <person name="Durkin A.S."/>
            <person name="Haft D.R."/>
            <person name="McCorrison J."/>
            <person name="Torralba M."/>
            <person name="Gillis M."/>
            <person name="Haft D.H."/>
            <person name="Methe B."/>
            <person name="Sutton G."/>
            <person name="Nelson K.E."/>
        </authorList>
    </citation>
    <scope>NUCLEOTIDE SEQUENCE [LARGE SCALE GENOMIC DNA]</scope>
    <source>
        <strain evidence="8 9">ATCC 35536</strain>
    </source>
</reference>
<sequence>MEAALRKKSGFKRSERIKKSAAFKALFNNGKRTGIPGAKLFYAKNGLRVNRVGFPLSRGYGNAVQRNLSKRYSREVYRLLKAQLNVGYDMLFLLYPGRDSFDARCAQFRLLCKKAGLIAE</sequence>
<keyword evidence="9" id="KW-1185">Reference proteome</keyword>
<dbReference type="InterPro" id="IPR014721">
    <property type="entry name" value="Ribsml_uS5_D2-typ_fold_subgr"/>
</dbReference>
<evidence type="ECO:0000313" key="8">
    <source>
        <dbReference type="EMBL" id="ERK04568.1"/>
    </source>
</evidence>
<dbReference type="Proteomes" id="UP000016646">
    <property type="component" value="Unassembled WGS sequence"/>
</dbReference>
<dbReference type="Pfam" id="PF00825">
    <property type="entry name" value="Ribonuclease_P"/>
    <property type="match status" value="1"/>
</dbReference>
<evidence type="ECO:0000256" key="5">
    <source>
        <dbReference type="ARBA" id="ARBA00022884"/>
    </source>
</evidence>
<evidence type="ECO:0000313" key="9">
    <source>
        <dbReference type="Proteomes" id="UP000016646"/>
    </source>
</evidence>
<organism evidence="8 9">
    <name type="scientific">Treponema socranskii subsp. socranskii VPI DR56BR1116 = ATCC 35536</name>
    <dbReference type="NCBI Taxonomy" id="1125725"/>
    <lineage>
        <taxon>Bacteria</taxon>
        <taxon>Pseudomonadati</taxon>
        <taxon>Spirochaetota</taxon>
        <taxon>Spirochaetia</taxon>
        <taxon>Spirochaetales</taxon>
        <taxon>Treponemataceae</taxon>
        <taxon>Treponema</taxon>
    </lineage>
</organism>
<dbReference type="GO" id="GO:0004526">
    <property type="term" value="F:ribonuclease P activity"/>
    <property type="evidence" value="ECO:0007669"/>
    <property type="project" value="UniProtKB-EC"/>
</dbReference>
<accession>A0ABN0P6Q3</accession>